<evidence type="ECO:0000313" key="1">
    <source>
        <dbReference type="EMBL" id="SVB01453.1"/>
    </source>
</evidence>
<dbReference type="AlphaFoldDB" id="A0A382AKC1"/>
<proteinExistence type="predicted"/>
<reference evidence="1" key="1">
    <citation type="submission" date="2018-05" db="EMBL/GenBank/DDBJ databases">
        <authorList>
            <person name="Lanie J.A."/>
            <person name="Ng W.-L."/>
            <person name="Kazmierczak K.M."/>
            <person name="Andrzejewski T.M."/>
            <person name="Davidsen T.M."/>
            <person name="Wayne K.J."/>
            <person name="Tettelin H."/>
            <person name="Glass J.I."/>
            <person name="Rusch D."/>
            <person name="Podicherti R."/>
            <person name="Tsui H.-C.T."/>
            <person name="Winkler M.E."/>
        </authorList>
    </citation>
    <scope>NUCLEOTIDE SEQUENCE</scope>
</reference>
<protein>
    <submittedName>
        <fullName evidence="1">Uncharacterized protein</fullName>
    </submittedName>
</protein>
<gene>
    <name evidence="1" type="ORF">METZ01_LOCUS154307</name>
</gene>
<sequence>MANPETEVQKLVTEPIIDLIEFDFTSIGGSAQIYLASSLKHSAGPGSAQSKFTWQGDTYEHIDFEATGFSSDLTGSTSEPTLKVSADLLFAIASWPNEELIEYRGVIVKRRRLFENSVNAVQPQTYYIKKVNMFSATEIVFTLTPNRSTEKLNRPSSRKLDI</sequence>
<name>A0A382AKC1_9ZZZZ</name>
<dbReference type="EMBL" id="UINC01025597">
    <property type="protein sequence ID" value="SVB01453.1"/>
    <property type="molecule type" value="Genomic_DNA"/>
</dbReference>
<organism evidence="1">
    <name type="scientific">marine metagenome</name>
    <dbReference type="NCBI Taxonomy" id="408172"/>
    <lineage>
        <taxon>unclassified sequences</taxon>
        <taxon>metagenomes</taxon>
        <taxon>ecological metagenomes</taxon>
    </lineage>
</organism>
<accession>A0A382AKC1</accession>